<name>A0A1U7LJJ6_NEOID</name>
<sequence length="317" mass="35674">MSTPSRANLFHMNLKSLFLIFRPAQNLPMAHSFLQSQYRSVCTITDRQSKIVTYVVPGPKLPSIQLPQDNFLRALVHALELEVRPTTLRKALEMIISAQNPKQAASTLQESFKIPPSILTSIALHINKLKVAMKQNQNAWDPLSTLILRTTSLLGDRHATFHLVRRNMLHPTSLKEKNESTQRFRKLVEERQPDALEYKATLVLQSGKKAESLEFYRLAMDAGNGNAALILAKLLKEDSRAAEAQEAFRKAAQLGMKRAHLHLALLAKDTGDKIHHFEEAAKDGSALASHFLTALYTDIGNTKMAQEWRDISIYFGD</sequence>
<evidence type="ECO:0000313" key="2">
    <source>
        <dbReference type="Proteomes" id="UP000186594"/>
    </source>
</evidence>
<keyword evidence="2" id="KW-1185">Reference proteome</keyword>
<dbReference type="Gene3D" id="1.25.40.10">
    <property type="entry name" value="Tetratricopeptide repeat domain"/>
    <property type="match status" value="1"/>
</dbReference>
<organism evidence="1 2">
    <name type="scientific">Neolecta irregularis (strain DAH-3)</name>
    <dbReference type="NCBI Taxonomy" id="1198029"/>
    <lineage>
        <taxon>Eukaryota</taxon>
        <taxon>Fungi</taxon>
        <taxon>Dikarya</taxon>
        <taxon>Ascomycota</taxon>
        <taxon>Taphrinomycotina</taxon>
        <taxon>Neolectales</taxon>
        <taxon>Neolectaceae</taxon>
        <taxon>Neolecta</taxon>
    </lineage>
</organism>
<dbReference type="EMBL" id="LXFE01002699">
    <property type="protein sequence ID" value="OLL22836.1"/>
    <property type="molecule type" value="Genomic_DNA"/>
</dbReference>
<protein>
    <submittedName>
        <fullName evidence="1">Uncharacterized protein</fullName>
    </submittedName>
</protein>
<gene>
    <name evidence="1" type="ORF">NEOLI_001704</name>
</gene>
<dbReference type="InterPro" id="IPR011990">
    <property type="entry name" value="TPR-like_helical_dom_sf"/>
</dbReference>
<reference evidence="1 2" key="1">
    <citation type="submission" date="2016-04" db="EMBL/GenBank/DDBJ databases">
        <title>Evolutionary innovation and constraint leading to complex multicellularity in the Ascomycota.</title>
        <authorList>
            <person name="Cisse O."/>
            <person name="Nguyen A."/>
            <person name="Hewitt D.A."/>
            <person name="Jedd G."/>
            <person name="Stajich J.E."/>
        </authorList>
    </citation>
    <scope>NUCLEOTIDE SEQUENCE [LARGE SCALE GENOMIC DNA]</scope>
    <source>
        <strain evidence="1 2">DAH-3</strain>
    </source>
</reference>
<proteinExistence type="predicted"/>
<evidence type="ECO:0000313" key="1">
    <source>
        <dbReference type="EMBL" id="OLL22836.1"/>
    </source>
</evidence>
<dbReference type="SUPFAM" id="SSF81901">
    <property type="entry name" value="HCP-like"/>
    <property type="match status" value="1"/>
</dbReference>
<accession>A0A1U7LJJ6</accession>
<comment type="caution">
    <text evidence="1">The sequence shown here is derived from an EMBL/GenBank/DDBJ whole genome shotgun (WGS) entry which is preliminary data.</text>
</comment>
<dbReference type="AlphaFoldDB" id="A0A1U7LJJ6"/>
<dbReference type="Proteomes" id="UP000186594">
    <property type="component" value="Unassembled WGS sequence"/>
</dbReference>